<sequence>MTAFALRRHVTATETEHATVLFDQRRGRYYQLNPTGALILRVLLDGGGPQGAARALRERYGIPVARAEADVASLVDTLRRTRLAER</sequence>
<evidence type="ECO:0000313" key="1">
    <source>
        <dbReference type="EMBL" id="MBO0652459.1"/>
    </source>
</evidence>
<dbReference type="RefSeq" id="WP_207247096.1">
    <property type="nucleotide sequence ID" value="NZ_JAFMOF010000001.1"/>
</dbReference>
<organism evidence="1 2">
    <name type="scientific">Streptomyces triculaminicus</name>
    <dbReference type="NCBI Taxonomy" id="2816232"/>
    <lineage>
        <taxon>Bacteria</taxon>
        <taxon>Bacillati</taxon>
        <taxon>Actinomycetota</taxon>
        <taxon>Actinomycetes</taxon>
        <taxon>Kitasatosporales</taxon>
        <taxon>Streptomycetaceae</taxon>
        <taxon>Streptomyces</taxon>
    </lineage>
</organism>
<keyword evidence="2" id="KW-1185">Reference proteome</keyword>
<dbReference type="AlphaFoldDB" id="A0A939FKM1"/>
<reference evidence="1" key="1">
    <citation type="submission" date="2021-03" db="EMBL/GenBank/DDBJ databases">
        <title>Streptomyces strains.</title>
        <authorList>
            <person name="Lund M.B."/>
            <person name="Toerring T."/>
        </authorList>
    </citation>
    <scope>NUCLEOTIDE SEQUENCE</scope>
    <source>
        <strain evidence="1">JCM 4242</strain>
    </source>
</reference>
<dbReference type="Gene3D" id="1.10.10.1150">
    <property type="entry name" value="Coenzyme PQQ synthesis protein D (PqqD)"/>
    <property type="match status" value="1"/>
</dbReference>
<comment type="caution">
    <text evidence="1">The sequence shown here is derived from an EMBL/GenBank/DDBJ whole genome shotgun (WGS) entry which is preliminary data.</text>
</comment>
<evidence type="ECO:0000313" key="2">
    <source>
        <dbReference type="Proteomes" id="UP000664781"/>
    </source>
</evidence>
<gene>
    <name evidence="1" type="ORF">J1792_06555</name>
</gene>
<dbReference type="Pfam" id="PF05402">
    <property type="entry name" value="PqqD"/>
    <property type="match status" value="1"/>
</dbReference>
<proteinExistence type="predicted"/>
<protein>
    <submittedName>
        <fullName evidence="1">Lasso peptide biosynthesis PqqD family chaperone</fullName>
    </submittedName>
</protein>
<accession>A0A939FKM1</accession>
<name>A0A939FKM1_9ACTN</name>
<dbReference type="Proteomes" id="UP000664781">
    <property type="component" value="Unassembled WGS sequence"/>
</dbReference>
<dbReference type="NCBIfam" id="NF033530">
    <property type="entry name" value="lasso_PqqD_Strm"/>
    <property type="match status" value="1"/>
</dbReference>
<dbReference type="InterPro" id="IPR008792">
    <property type="entry name" value="PQQD"/>
</dbReference>
<dbReference type="EMBL" id="JAFMOF010000001">
    <property type="protein sequence ID" value="MBO0652459.1"/>
    <property type="molecule type" value="Genomic_DNA"/>
</dbReference>
<dbReference type="InterPro" id="IPR041881">
    <property type="entry name" value="PqqD_sf"/>
</dbReference>